<keyword evidence="3" id="KW-0812">Transmembrane</keyword>
<evidence type="ECO:0000256" key="3">
    <source>
        <dbReference type="SAM" id="Phobius"/>
    </source>
</evidence>
<dbReference type="EMBL" id="JAAZON010000271">
    <property type="protein sequence ID" value="NMC62767.1"/>
    <property type="molecule type" value="Genomic_DNA"/>
</dbReference>
<organism evidence="5 6">
    <name type="scientific">SAR324 cluster bacterium</name>
    <dbReference type="NCBI Taxonomy" id="2024889"/>
    <lineage>
        <taxon>Bacteria</taxon>
        <taxon>Deltaproteobacteria</taxon>
        <taxon>SAR324 cluster</taxon>
    </lineage>
</organism>
<reference evidence="5 6" key="1">
    <citation type="journal article" date="2020" name="Biotechnol. Biofuels">
        <title>New insights from the biogas microbiome by comprehensive genome-resolved metagenomics of nearly 1600 species originating from multiple anaerobic digesters.</title>
        <authorList>
            <person name="Campanaro S."/>
            <person name="Treu L."/>
            <person name="Rodriguez-R L.M."/>
            <person name="Kovalovszki A."/>
            <person name="Ziels R.M."/>
            <person name="Maus I."/>
            <person name="Zhu X."/>
            <person name="Kougias P.G."/>
            <person name="Basile A."/>
            <person name="Luo G."/>
            <person name="Schluter A."/>
            <person name="Konstantinidis K.T."/>
            <person name="Angelidaki I."/>
        </authorList>
    </citation>
    <scope>NUCLEOTIDE SEQUENCE [LARGE SCALE GENOMIC DNA]</scope>
    <source>
        <strain evidence="5">AS27yjCOA_65</strain>
    </source>
</reference>
<protein>
    <recommendedName>
        <fullName evidence="4">Motility protein B-like N-terminal domain-containing protein</fullName>
    </recommendedName>
</protein>
<evidence type="ECO:0000256" key="1">
    <source>
        <dbReference type="ARBA" id="ARBA00004370"/>
    </source>
</evidence>
<evidence type="ECO:0000256" key="2">
    <source>
        <dbReference type="ARBA" id="ARBA00023136"/>
    </source>
</evidence>
<comment type="subcellular location">
    <subcellularLocation>
        <location evidence="1">Membrane</location>
    </subcellularLocation>
</comment>
<sequence length="211" mass="22964">MTFLEKKVQNIWLITFGDLLTLLLCFFIALITLSGAGYHSFREAIEDSSGENRGLGGNDAMSLFQERSKSIGTLIAKKDLSLRPGLVEIETSDATFVELSFRELDLTNSTLAAGEALKKELMPYFSRDYLKVQLADVEACSGQGLSGNGLSWSLAGAHAIQIWRQLIDLGVPAEGLRLRNLGAECSKMGPGLGDSKSPELAMRVTIKFSRS</sequence>
<accession>A0A7X9FRA5</accession>
<name>A0A7X9FRA5_9DELT</name>
<evidence type="ECO:0000313" key="5">
    <source>
        <dbReference type="EMBL" id="NMC62767.1"/>
    </source>
</evidence>
<evidence type="ECO:0000313" key="6">
    <source>
        <dbReference type="Proteomes" id="UP000524246"/>
    </source>
</evidence>
<keyword evidence="3" id="KW-1133">Transmembrane helix</keyword>
<dbReference type="Proteomes" id="UP000524246">
    <property type="component" value="Unassembled WGS sequence"/>
</dbReference>
<proteinExistence type="predicted"/>
<evidence type="ECO:0000259" key="4">
    <source>
        <dbReference type="Pfam" id="PF13677"/>
    </source>
</evidence>
<keyword evidence="2 3" id="KW-0472">Membrane</keyword>
<comment type="caution">
    <text evidence="5">The sequence shown here is derived from an EMBL/GenBank/DDBJ whole genome shotgun (WGS) entry which is preliminary data.</text>
</comment>
<gene>
    <name evidence="5" type="ORF">GYA55_06305</name>
</gene>
<feature type="transmembrane region" description="Helical" evidence="3">
    <location>
        <begin position="12"/>
        <end position="33"/>
    </location>
</feature>
<dbReference type="GO" id="GO:0016020">
    <property type="term" value="C:membrane"/>
    <property type="evidence" value="ECO:0007669"/>
    <property type="project" value="UniProtKB-SubCell"/>
</dbReference>
<dbReference type="Pfam" id="PF13677">
    <property type="entry name" value="MotB_plug"/>
    <property type="match status" value="1"/>
</dbReference>
<feature type="domain" description="Motility protein B-like N-terminal" evidence="4">
    <location>
        <begin position="11"/>
        <end position="42"/>
    </location>
</feature>
<dbReference type="InterPro" id="IPR025713">
    <property type="entry name" value="MotB-like_N_dom"/>
</dbReference>
<dbReference type="AlphaFoldDB" id="A0A7X9FRA5"/>